<dbReference type="AlphaFoldDB" id="A0A2N8HI29"/>
<sequence length="99" mass="11297">MRFTDAANAAHRRINQVLPQAEIAYQGKTYQGYMNSRDVTLERQEGGYCNQRDRIIHIQTGDSFQVGGRVECEGMKFKITAVTSNCVYRVLTLSVDLYE</sequence>
<dbReference type="Proteomes" id="UP000236000">
    <property type="component" value="Unassembled WGS sequence"/>
</dbReference>
<gene>
    <name evidence="1" type="ORF">CXU22_12025</name>
</gene>
<protein>
    <submittedName>
        <fullName evidence="1">Uncharacterized protein</fullName>
    </submittedName>
</protein>
<evidence type="ECO:0000313" key="1">
    <source>
        <dbReference type="EMBL" id="PNC17332.1"/>
    </source>
</evidence>
<dbReference type="EMBL" id="PJKA01000013">
    <property type="protein sequence ID" value="PNC17332.1"/>
    <property type="molecule type" value="Genomic_DNA"/>
</dbReference>
<proteinExistence type="predicted"/>
<reference evidence="1 2" key="1">
    <citation type="journal article" date="2017" name="BMC Genomics">
        <title>Genome sequencing of 39 Akkermansia muciniphila isolates reveals its population structure, genomic and functional diverisity, and global distribution in mammalian gut microbiotas.</title>
        <authorList>
            <person name="Guo X."/>
            <person name="Li S."/>
            <person name="Zhang J."/>
            <person name="Wu F."/>
            <person name="Li X."/>
            <person name="Wu D."/>
            <person name="Zhang M."/>
            <person name="Ou Z."/>
            <person name="Jie Z."/>
            <person name="Yan Q."/>
            <person name="Li P."/>
            <person name="Yi J."/>
            <person name="Peng Y."/>
        </authorList>
    </citation>
    <scope>NUCLEOTIDE SEQUENCE [LARGE SCALE GENOMIC DNA]</scope>
    <source>
        <strain evidence="1 2">GP24</strain>
    </source>
</reference>
<accession>A0A2N8HI29</accession>
<comment type="caution">
    <text evidence="1">The sequence shown here is derived from an EMBL/GenBank/DDBJ whole genome shotgun (WGS) entry which is preliminary data.</text>
</comment>
<name>A0A2N8HI29_9BACT</name>
<organism evidence="1 2">
    <name type="scientific">Akkermansia muciniphila</name>
    <dbReference type="NCBI Taxonomy" id="239935"/>
    <lineage>
        <taxon>Bacteria</taxon>
        <taxon>Pseudomonadati</taxon>
        <taxon>Verrucomicrobiota</taxon>
        <taxon>Verrucomicrobiia</taxon>
        <taxon>Verrucomicrobiales</taxon>
        <taxon>Akkermansiaceae</taxon>
        <taxon>Akkermansia</taxon>
    </lineage>
</organism>
<evidence type="ECO:0000313" key="2">
    <source>
        <dbReference type="Proteomes" id="UP000236000"/>
    </source>
</evidence>